<evidence type="ECO:0000313" key="3">
    <source>
        <dbReference type="Proteomes" id="UP001266305"/>
    </source>
</evidence>
<feature type="compositionally biased region" description="Gly residues" evidence="1">
    <location>
        <begin position="74"/>
        <end position="83"/>
    </location>
</feature>
<accession>A0ABQ9V4I0</accession>
<reference evidence="2 3" key="1">
    <citation type="submission" date="2023-05" db="EMBL/GenBank/DDBJ databases">
        <title>B98-5 Cell Line De Novo Hybrid Assembly: An Optical Mapping Approach.</title>
        <authorList>
            <person name="Kananen K."/>
            <person name="Auerbach J.A."/>
            <person name="Kautto E."/>
            <person name="Blachly J.S."/>
        </authorList>
    </citation>
    <scope>NUCLEOTIDE SEQUENCE [LARGE SCALE GENOMIC DNA]</scope>
    <source>
        <strain evidence="2">B95-8</strain>
        <tissue evidence="2">Cell line</tissue>
    </source>
</reference>
<comment type="caution">
    <text evidence="2">The sequence shown here is derived from an EMBL/GenBank/DDBJ whole genome shotgun (WGS) entry which is preliminary data.</text>
</comment>
<proteinExistence type="predicted"/>
<protein>
    <submittedName>
        <fullName evidence="2">Uncharacterized protein</fullName>
    </submittedName>
</protein>
<evidence type="ECO:0000256" key="1">
    <source>
        <dbReference type="SAM" id="MobiDB-lite"/>
    </source>
</evidence>
<feature type="compositionally biased region" description="Low complexity" evidence="1">
    <location>
        <begin position="84"/>
        <end position="109"/>
    </location>
</feature>
<dbReference type="EMBL" id="JASSZA010000008">
    <property type="protein sequence ID" value="KAK2104263.1"/>
    <property type="molecule type" value="Genomic_DNA"/>
</dbReference>
<gene>
    <name evidence="2" type="ORF">P7K49_018119</name>
</gene>
<sequence>MRLFPGAGDAWLRELPAAEPSGRARVYRASCADRKHCTCTPRSSALCCSALLSANATQQLLAGRPWSRPPGRRGPLGSGGGTRGPTSVRGCPPDRPAASSARPGPARPRLSFGGPPVASGRGKHTTTVVKKPRRERAQGIRPRAYPEPCGAWAPRPFRPLGLRRSQWRVDASYPG</sequence>
<dbReference type="Proteomes" id="UP001266305">
    <property type="component" value="Unassembled WGS sequence"/>
</dbReference>
<organism evidence="2 3">
    <name type="scientific">Saguinus oedipus</name>
    <name type="common">Cotton-top tamarin</name>
    <name type="synonym">Oedipomidas oedipus</name>
    <dbReference type="NCBI Taxonomy" id="9490"/>
    <lineage>
        <taxon>Eukaryota</taxon>
        <taxon>Metazoa</taxon>
        <taxon>Chordata</taxon>
        <taxon>Craniata</taxon>
        <taxon>Vertebrata</taxon>
        <taxon>Euteleostomi</taxon>
        <taxon>Mammalia</taxon>
        <taxon>Eutheria</taxon>
        <taxon>Euarchontoglires</taxon>
        <taxon>Primates</taxon>
        <taxon>Haplorrhini</taxon>
        <taxon>Platyrrhini</taxon>
        <taxon>Cebidae</taxon>
        <taxon>Callitrichinae</taxon>
        <taxon>Saguinus</taxon>
    </lineage>
</organism>
<feature type="region of interest" description="Disordered" evidence="1">
    <location>
        <begin position="61"/>
        <end position="153"/>
    </location>
</feature>
<keyword evidence="3" id="KW-1185">Reference proteome</keyword>
<name>A0ABQ9V4I0_SAGOE</name>
<evidence type="ECO:0000313" key="2">
    <source>
        <dbReference type="EMBL" id="KAK2104263.1"/>
    </source>
</evidence>